<gene>
    <name evidence="1" type="ORF">MtrDRAFT_AC149207g18v2</name>
</gene>
<proteinExistence type="predicted"/>
<protein>
    <submittedName>
        <fullName evidence="1">Uncharacterized protein</fullName>
    </submittedName>
</protein>
<dbReference type="AlphaFoldDB" id="A2Q237"/>
<organism evidence="1">
    <name type="scientific">Medicago truncatula</name>
    <name type="common">Barrel medic</name>
    <name type="synonym">Medicago tribuloides</name>
    <dbReference type="NCBI Taxonomy" id="3880"/>
    <lineage>
        <taxon>Eukaryota</taxon>
        <taxon>Viridiplantae</taxon>
        <taxon>Streptophyta</taxon>
        <taxon>Embryophyta</taxon>
        <taxon>Tracheophyta</taxon>
        <taxon>Spermatophyta</taxon>
        <taxon>Magnoliopsida</taxon>
        <taxon>eudicotyledons</taxon>
        <taxon>Gunneridae</taxon>
        <taxon>Pentapetalae</taxon>
        <taxon>rosids</taxon>
        <taxon>fabids</taxon>
        <taxon>Fabales</taxon>
        <taxon>Fabaceae</taxon>
        <taxon>Papilionoideae</taxon>
        <taxon>50 kb inversion clade</taxon>
        <taxon>NPAAA clade</taxon>
        <taxon>Hologalegina</taxon>
        <taxon>IRL clade</taxon>
        <taxon>Trifolieae</taxon>
        <taxon>Medicago</taxon>
    </lineage>
</organism>
<name>A2Q237_MEDTR</name>
<reference evidence="1" key="2">
    <citation type="submission" date="2007-03" db="EMBL/GenBank/DDBJ databases">
        <authorList>
            <consortium name="The International Medicago Genome Annotation Group"/>
        </authorList>
    </citation>
    <scope>NUCLEOTIDE SEQUENCE</scope>
</reference>
<evidence type="ECO:0000313" key="1">
    <source>
        <dbReference type="EMBL" id="ABN09756.1"/>
    </source>
</evidence>
<sequence length="51" mass="6251">MDNDNDFYIVKFDQDSDKENVIFDKPWMIYAHANNPSGWISWYPFVWMVLF</sequence>
<dbReference type="EMBL" id="AC149207">
    <property type="protein sequence ID" value="ABN09756.1"/>
    <property type="molecule type" value="Genomic_DNA"/>
</dbReference>
<reference evidence="1" key="1">
    <citation type="submission" date="2005-04" db="EMBL/GenBank/DDBJ databases">
        <authorList>
            <person name="Town C.D."/>
        </authorList>
    </citation>
    <scope>NUCLEOTIDE SEQUENCE</scope>
</reference>
<accession>A2Q237</accession>